<dbReference type="InterPro" id="IPR016024">
    <property type="entry name" value="ARM-type_fold"/>
</dbReference>
<reference evidence="1 2" key="1">
    <citation type="submission" date="2014-09" db="EMBL/GenBank/DDBJ databases">
        <title>Sporocytophaga myxococcoides PG-01 genome sequencing.</title>
        <authorList>
            <person name="Liu L."/>
            <person name="Gao P.J."/>
            <person name="Chen G.J."/>
            <person name="Wang L.S."/>
        </authorList>
    </citation>
    <scope>NUCLEOTIDE SEQUENCE [LARGE SCALE GENOMIC DNA]</scope>
    <source>
        <strain evidence="1 2">PG-01</strain>
    </source>
</reference>
<accession>A0A098LDZ2</accession>
<dbReference type="SUPFAM" id="SSF48371">
    <property type="entry name" value="ARM repeat"/>
    <property type="match status" value="1"/>
</dbReference>
<dbReference type="InterPro" id="IPR021133">
    <property type="entry name" value="HEAT_type_2"/>
</dbReference>
<name>A0A098LDZ2_9BACT</name>
<dbReference type="EMBL" id="BBLT01000003">
    <property type="protein sequence ID" value="GAL84672.1"/>
    <property type="molecule type" value="Genomic_DNA"/>
</dbReference>
<dbReference type="OrthoDB" id="9797162at2"/>
<comment type="caution">
    <text evidence="1">The sequence shown here is derived from an EMBL/GenBank/DDBJ whole genome shotgun (WGS) entry which is preliminary data.</text>
</comment>
<sequence>MADLLKNIYNKAFFDQFCDITGTVIKDFDKKDFLKKIYDKEWEQRELKQRMKHIASVLKEFLPANYDKCIAAACKLIAELKKKNIKQSSVELMFFPEIIEQYGIDHLEVSVKGMEFITQITSCEFAIRPFIIKYPKEMMKTMLDWSRHESHHVRRLASEGCRPRLPWAMAIPALKKNPSPIFPILENLKKDSSDFVRRSVANNLNDIAKDHPEKVLEIALRWKGKCDETDWIIKHGSRTLLKKANPDALSLFGLISAKTIAVKNFKIDNCDIALNDDLCFSFELIHKEKEPLKLRIEYCIYYMKANGKQNKKIFKITENMYASDVKHAFKRKQSFRDLTTRKHYRGEHKLSLVINGKEMVSKDFYLSK</sequence>
<proteinExistence type="predicted"/>
<gene>
    <name evidence="1" type="ORF">MYP_1900</name>
</gene>
<dbReference type="STRING" id="153721.MYP_1900"/>
<dbReference type="Pfam" id="PF08713">
    <property type="entry name" value="DNA_alkylation"/>
    <property type="match status" value="1"/>
</dbReference>
<dbReference type="Gene3D" id="1.25.40.290">
    <property type="entry name" value="ARM repeat domains"/>
    <property type="match status" value="1"/>
</dbReference>
<organism evidence="1 2">
    <name type="scientific">Sporocytophaga myxococcoides</name>
    <dbReference type="NCBI Taxonomy" id="153721"/>
    <lineage>
        <taxon>Bacteria</taxon>
        <taxon>Pseudomonadati</taxon>
        <taxon>Bacteroidota</taxon>
        <taxon>Cytophagia</taxon>
        <taxon>Cytophagales</taxon>
        <taxon>Cytophagaceae</taxon>
        <taxon>Sporocytophaga</taxon>
    </lineage>
</organism>
<dbReference type="InterPro" id="IPR014825">
    <property type="entry name" value="DNA_alkylation"/>
</dbReference>
<dbReference type="PROSITE" id="PS50077">
    <property type="entry name" value="HEAT_REPEAT"/>
    <property type="match status" value="1"/>
</dbReference>
<dbReference type="AlphaFoldDB" id="A0A098LDZ2"/>
<dbReference type="Proteomes" id="UP000030185">
    <property type="component" value="Unassembled WGS sequence"/>
</dbReference>
<dbReference type="eggNOG" id="COG4335">
    <property type="taxonomic scope" value="Bacteria"/>
</dbReference>
<evidence type="ECO:0000313" key="1">
    <source>
        <dbReference type="EMBL" id="GAL84672.1"/>
    </source>
</evidence>
<protein>
    <submittedName>
        <fullName evidence="1">Heat domain-containing protein</fullName>
    </submittedName>
</protein>
<evidence type="ECO:0000313" key="2">
    <source>
        <dbReference type="Proteomes" id="UP000030185"/>
    </source>
</evidence>
<keyword evidence="2" id="KW-1185">Reference proteome</keyword>
<dbReference type="RefSeq" id="WP_045461913.1">
    <property type="nucleotide sequence ID" value="NZ_BBLT01000003.1"/>
</dbReference>